<keyword evidence="6 9" id="KW-1133">Transmembrane helix</keyword>
<evidence type="ECO:0000259" key="11">
    <source>
        <dbReference type="PROSITE" id="PS50929"/>
    </source>
</evidence>
<feature type="transmembrane region" description="Helical" evidence="9">
    <location>
        <begin position="994"/>
        <end position="1014"/>
    </location>
</feature>
<dbReference type="InterPro" id="IPR039421">
    <property type="entry name" value="Type_1_exporter"/>
</dbReference>
<evidence type="ECO:0000256" key="9">
    <source>
        <dbReference type="SAM" id="Phobius"/>
    </source>
</evidence>
<dbReference type="SUPFAM" id="SSF90123">
    <property type="entry name" value="ABC transporter transmembrane region"/>
    <property type="match status" value="2"/>
</dbReference>
<feature type="region of interest" description="Disordered" evidence="8">
    <location>
        <begin position="353"/>
        <end position="391"/>
    </location>
</feature>
<dbReference type="OrthoDB" id="6500128at2759"/>
<dbReference type="FunFam" id="3.40.50.300:FF:000913">
    <property type="entry name" value="ABC multidrug transporter SitT"/>
    <property type="match status" value="1"/>
</dbReference>
<evidence type="ECO:0000313" key="13">
    <source>
        <dbReference type="Proteomes" id="UP000054845"/>
    </source>
</evidence>
<keyword evidence="13" id="KW-1185">Reference proteome</keyword>
<keyword evidence="5" id="KW-0067">ATP-binding</keyword>
<dbReference type="PANTHER" id="PTHR43394:SF15">
    <property type="entry name" value="ALPHA-FACTOR-TRANSPORTING ATPASE"/>
    <property type="match status" value="1"/>
</dbReference>
<feature type="transmembrane region" description="Helical" evidence="9">
    <location>
        <begin position="175"/>
        <end position="192"/>
    </location>
</feature>
<feature type="compositionally biased region" description="Polar residues" evidence="8">
    <location>
        <begin position="437"/>
        <end position="447"/>
    </location>
</feature>
<keyword evidence="4" id="KW-0547">Nucleotide-binding</keyword>
<dbReference type="SUPFAM" id="SSF52540">
    <property type="entry name" value="P-loop containing nucleoside triphosphate hydrolases"/>
    <property type="match status" value="2"/>
</dbReference>
<protein>
    <submittedName>
        <fullName evidence="12">Multidrug/pheromone exporter, ABC superfamily</fullName>
    </submittedName>
</protein>
<dbReference type="GO" id="GO:0090374">
    <property type="term" value="P:oligopeptide export from mitochondrion"/>
    <property type="evidence" value="ECO:0007669"/>
    <property type="project" value="TreeGrafter"/>
</dbReference>
<dbReference type="CDD" id="cd18578">
    <property type="entry name" value="ABC_6TM_Pgp_ABCB1_D2_like"/>
    <property type="match status" value="1"/>
</dbReference>
<feature type="transmembrane region" description="Helical" evidence="9">
    <location>
        <begin position="80"/>
        <end position="104"/>
    </location>
</feature>
<dbReference type="GO" id="GO:0015421">
    <property type="term" value="F:ABC-type oligopeptide transporter activity"/>
    <property type="evidence" value="ECO:0007669"/>
    <property type="project" value="TreeGrafter"/>
</dbReference>
<organism evidence="12 13">
    <name type="scientific">Ceraceosorus bombacis</name>
    <dbReference type="NCBI Taxonomy" id="401625"/>
    <lineage>
        <taxon>Eukaryota</taxon>
        <taxon>Fungi</taxon>
        <taxon>Dikarya</taxon>
        <taxon>Basidiomycota</taxon>
        <taxon>Ustilaginomycotina</taxon>
        <taxon>Exobasidiomycetes</taxon>
        <taxon>Ceraceosorales</taxon>
        <taxon>Ceraceosoraceae</taxon>
        <taxon>Ceraceosorus</taxon>
    </lineage>
</organism>
<feature type="domain" description="ABC transporter" evidence="10">
    <location>
        <begin position="1275"/>
        <end position="1524"/>
    </location>
</feature>
<feature type="transmembrane region" description="Helical" evidence="9">
    <location>
        <begin position="198"/>
        <end position="223"/>
    </location>
</feature>
<dbReference type="STRING" id="401625.A0A0P1BNY8"/>
<evidence type="ECO:0000256" key="8">
    <source>
        <dbReference type="SAM" id="MobiDB-lite"/>
    </source>
</evidence>
<dbReference type="Pfam" id="PF00005">
    <property type="entry name" value="ABC_tran"/>
    <property type="match status" value="2"/>
</dbReference>
<dbReference type="Pfam" id="PF00664">
    <property type="entry name" value="ABC_membrane"/>
    <property type="match status" value="2"/>
</dbReference>
<dbReference type="InterPro" id="IPR011527">
    <property type="entry name" value="ABC1_TM_dom"/>
</dbReference>
<comment type="similarity">
    <text evidence="2">Belongs to the ABC transporter superfamily. ABCB family. Multidrug resistance exporter (TC 3.A.1.201) subfamily.</text>
</comment>
<dbReference type="GO" id="GO:0005524">
    <property type="term" value="F:ATP binding"/>
    <property type="evidence" value="ECO:0007669"/>
    <property type="project" value="UniProtKB-KW"/>
</dbReference>
<feature type="region of interest" description="Disordered" evidence="8">
    <location>
        <begin position="434"/>
        <end position="454"/>
    </location>
</feature>
<dbReference type="InterPro" id="IPR003439">
    <property type="entry name" value="ABC_transporter-like_ATP-bd"/>
</dbReference>
<evidence type="ECO:0000256" key="7">
    <source>
        <dbReference type="ARBA" id="ARBA00023136"/>
    </source>
</evidence>
<feature type="transmembrane region" description="Helical" evidence="9">
    <location>
        <begin position="955"/>
        <end position="974"/>
    </location>
</feature>
<feature type="compositionally biased region" description="Polar residues" evidence="8">
    <location>
        <begin position="356"/>
        <end position="365"/>
    </location>
</feature>
<accession>A0A0P1BNY8</accession>
<dbReference type="Gene3D" id="1.20.1560.10">
    <property type="entry name" value="ABC transporter type 1, transmembrane domain"/>
    <property type="match status" value="2"/>
</dbReference>
<evidence type="ECO:0000256" key="2">
    <source>
        <dbReference type="ARBA" id="ARBA00007577"/>
    </source>
</evidence>
<keyword evidence="7 9" id="KW-0472">Membrane</keyword>
<dbReference type="InterPro" id="IPR017871">
    <property type="entry name" value="ABC_transporter-like_CS"/>
</dbReference>
<feature type="domain" description="ABC transmembrane type-1" evidence="11">
    <location>
        <begin position="958"/>
        <end position="1242"/>
    </location>
</feature>
<keyword evidence="3 9" id="KW-0812">Transmembrane</keyword>
<dbReference type="Gene3D" id="3.40.50.300">
    <property type="entry name" value="P-loop containing nucleotide triphosphate hydrolases"/>
    <property type="match status" value="2"/>
</dbReference>
<feature type="transmembrane region" description="Helical" evidence="9">
    <location>
        <begin position="1218"/>
        <end position="1237"/>
    </location>
</feature>
<dbReference type="PROSITE" id="PS50929">
    <property type="entry name" value="ABC_TM1F"/>
    <property type="match status" value="2"/>
</dbReference>
<dbReference type="InterPro" id="IPR027417">
    <property type="entry name" value="P-loop_NTPase"/>
</dbReference>
<dbReference type="EMBL" id="CCYA01000265">
    <property type="protein sequence ID" value="CEH17732.1"/>
    <property type="molecule type" value="Genomic_DNA"/>
</dbReference>
<dbReference type="PROSITE" id="PS00211">
    <property type="entry name" value="ABC_TRANSPORTER_1"/>
    <property type="match status" value="1"/>
</dbReference>
<evidence type="ECO:0000313" key="12">
    <source>
        <dbReference type="EMBL" id="CEH17732.1"/>
    </source>
</evidence>
<feature type="domain" description="ABC transmembrane type-1" evidence="11">
    <location>
        <begin position="24"/>
        <end position="339"/>
    </location>
</feature>
<reference evidence="12 13" key="1">
    <citation type="submission" date="2014-09" db="EMBL/GenBank/DDBJ databases">
        <authorList>
            <person name="Magalhaes I.L.F."/>
            <person name="Oliveira U."/>
            <person name="Santos F.R."/>
            <person name="Vidigal T.H.D.A."/>
            <person name="Brescovit A.D."/>
            <person name="Santos A.J."/>
        </authorList>
    </citation>
    <scope>NUCLEOTIDE SEQUENCE [LARGE SCALE GENOMIC DNA]</scope>
</reference>
<feature type="compositionally biased region" description="Polar residues" evidence="8">
    <location>
        <begin position="378"/>
        <end position="391"/>
    </location>
</feature>
<feature type="transmembrane region" description="Helical" evidence="9">
    <location>
        <begin position="1100"/>
        <end position="1122"/>
    </location>
</feature>
<comment type="subcellular location">
    <subcellularLocation>
        <location evidence="1">Membrane</location>
        <topology evidence="1">Multi-pass membrane protein</topology>
    </subcellularLocation>
</comment>
<dbReference type="GO" id="GO:0016887">
    <property type="term" value="F:ATP hydrolysis activity"/>
    <property type="evidence" value="ECO:0007669"/>
    <property type="project" value="InterPro"/>
</dbReference>
<sequence length="1529" mass="165747">MAAMKGSIRLMYATLPVRYAPLTVVAVGLSICSGAIQPLMTRIIGDAFDAFAKFNPTSLPNDQITQERRDALMSSVATSIWRLCALGVGTMILSTSMISAWIALGERVASGLRLKVYTACDQKRLDWYDCDMGTKSTGQEDSEDGTGFGAGGLMARFAREIDDVRVASSQTFGQLLQYVVTTIACVVLALAMRWDLTLVVLASVPLTAVIAIACEVIAASSLAEERTLSAKASGNVERVVNAIATVKAFNAEVRELRNFQRFLAKLQRVNLKITTVWAVRTGATSGIALAMFSSGFAYGSHLVQKGACSPGTVMTVFWSALLATSHLQQVIDTLNIIEKGKVASASLHALCAESPSRGSKTTSQPPEDRPVKKVGHQQAPSVSSLQTSPSFVSSPAYDEFSFIGAKPAAGPCHPLSPRLTSPRTAVQMKFQEIPQASRPSSPVQSMHSEYGSESKLTVLPARGRGRSKHLRPRKVGPVAAMRRIRPERCYGEITLTNVGFAYPSRPDVAVLKGVSMYFAAGETTYVVGASGSGKSTIAQLLMRQYEIEDGSIQLDDQDITFLDADWVRGKMASVDQTPIVFDLSVHENVALGLCGLLSESNEQVSGVSNHVPAVPREDVIAACRTALLHEFIMSLPDGYDTQLGARGASLSGGQKQRLSIARAKLRDPSILMLDEATSALDPKSRLLVNEAVKAWRRGRTTIIITHDLSSLGDEDFVYLMHDGQIAEHGFCGDLRTRAGPFSELAKKQCLAMKTTSIDEALISPTGLDQRASLALESLKISPDHSRAAMWGQRLSMLALPPNAVARDSRQWPRTVTTSTGADSVTLSQDINKHDALHGLRPLQLAQQQQHRTFEEDIEVVECLQAAGEYVSARRPLRISDASQDESMFRRKRWDPEELSIAASEKSHFYSKDDVVTANARDTAVDLSGALEVPEVAPVSIREVVKSAWHHQPYKVLLIFGLTTCIAAGVVPPIFSFVLGKLLATMGKVDQGSEVIKFALIVLGLAFVDLLFRFLSFFTMEFSADLWVRQLRELGFRQMVAQDKAWFDQPVAAAGVIVTQLVKDADDAQAFISRIAGHLVLIAAMVLLAFVWALAVGWQLTLVGVALAPVFIVAVALQSRVVTKHEVRNKTKREAVAKRFYDMVANVKGIRSMALEPVFRANFVDAVKEAEQCALRAAPVSGFGFGLAEALTYLSEALMYFVSAVLVSRGIYDLERMMIVFNLIIFAVTFAGQSMAWLPGLSKSVQAAGDLKRLVDLPGTSSETSGRSMPHVQGTLLFDNVTFSYPLRPNVPVLQGITLNIRQGERVALVGDSGCGKSTVAALLQRLYEPEGGRILLDNRPVSDIDTRYLREHLAVVSQHPNLFDATVSENIAYGASGGTPTSVTQSGLERAARRAHADTFIRALPSGYETALGENAGRVSGGQAQRLAIARALVRQRARILILDECTSALDPVSQEAVANALLGKRGSPQDVCNTLTTLVVTHKVQMMQRCDRIIVLEGGRVVEQGPYEELIRRRGPFATLASGGKWDA</sequence>
<dbReference type="InterPro" id="IPR003593">
    <property type="entry name" value="AAA+_ATPase"/>
</dbReference>
<dbReference type="InterPro" id="IPR036640">
    <property type="entry name" value="ABC1_TM_sf"/>
</dbReference>
<dbReference type="PANTHER" id="PTHR43394">
    <property type="entry name" value="ATP-DEPENDENT PERMEASE MDL1, MITOCHONDRIAL"/>
    <property type="match status" value="1"/>
</dbReference>
<dbReference type="CDD" id="cd18577">
    <property type="entry name" value="ABC_6TM_Pgp_ABCB1_D1_like"/>
    <property type="match status" value="1"/>
</dbReference>
<evidence type="ECO:0000256" key="1">
    <source>
        <dbReference type="ARBA" id="ARBA00004141"/>
    </source>
</evidence>
<evidence type="ECO:0000256" key="6">
    <source>
        <dbReference type="ARBA" id="ARBA00022989"/>
    </source>
</evidence>
<evidence type="ECO:0000259" key="10">
    <source>
        <dbReference type="PROSITE" id="PS50893"/>
    </source>
</evidence>
<proteinExistence type="inferred from homology"/>
<dbReference type="Proteomes" id="UP000054845">
    <property type="component" value="Unassembled WGS sequence"/>
</dbReference>
<dbReference type="FunFam" id="3.40.50.300:FF:001471">
    <property type="entry name" value="P-loop containing nucleoside triphosphate hydrolase protein"/>
    <property type="match status" value="1"/>
</dbReference>
<dbReference type="GO" id="GO:0005743">
    <property type="term" value="C:mitochondrial inner membrane"/>
    <property type="evidence" value="ECO:0007669"/>
    <property type="project" value="TreeGrafter"/>
</dbReference>
<dbReference type="SMART" id="SM00382">
    <property type="entry name" value="AAA"/>
    <property type="match status" value="2"/>
</dbReference>
<feature type="transmembrane region" description="Helical" evidence="9">
    <location>
        <begin position="1074"/>
        <end position="1094"/>
    </location>
</feature>
<evidence type="ECO:0000256" key="3">
    <source>
        <dbReference type="ARBA" id="ARBA00022692"/>
    </source>
</evidence>
<evidence type="ECO:0000256" key="5">
    <source>
        <dbReference type="ARBA" id="ARBA00022840"/>
    </source>
</evidence>
<name>A0A0P1BNY8_9BASI</name>
<dbReference type="PROSITE" id="PS50893">
    <property type="entry name" value="ABC_TRANSPORTER_2"/>
    <property type="match status" value="2"/>
</dbReference>
<feature type="domain" description="ABC transporter" evidence="10">
    <location>
        <begin position="493"/>
        <end position="747"/>
    </location>
</feature>
<evidence type="ECO:0000256" key="4">
    <source>
        <dbReference type="ARBA" id="ARBA00022741"/>
    </source>
</evidence>